<dbReference type="EMBL" id="QFFZ01000017">
    <property type="protein sequence ID" value="TEB11124.1"/>
    <property type="molecule type" value="Genomic_DNA"/>
</dbReference>
<accession>A0A4Y7RQ41</accession>
<dbReference type="Proteomes" id="UP000297597">
    <property type="component" value="Unassembled WGS sequence"/>
</dbReference>
<sequence>MLKVTFNIPYGVSIAGNSPQGLCLPLPGGGKPKLGETWIVDIADRISTRSLYVKLVRRWKGLLPDYEAIQKGQPDFRRGLLVFRDGVSFPLSETSYARLWEDYLVLLANTNAVIIYQGTAVRWRKKGKPPEELPLHRFATKYKHQPLLGAKEDVDYFLDSLGCLIAQAIQESQLKKRGAPPEIGRVAEARGFSAAPF</sequence>
<reference evidence="1 2" key="1">
    <citation type="journal article" date="2018" name="Environ. Microbiol.">
        <title>Novel energy conservation strategies and behaviour of Pelotomaculum schinkii driving syntrophic propionate catabolism.</title>
        <authorList>
            <person name="Hidalgo-Ahumada C.A.P."/>
            <person name="Nobu M.K."/>
            <person name="Narihiro T."/>
            <person name="Tamaki H."/>
            <person name="Liu W.T."/>
            <person name="Kamagata Y."/>
            <person name="Stams A.J.M."/>
            <person name="Imachi H."/>
            <person name="Sousa D.Z."/>
        </authorList>
    </citation>
    <scope>NUCLEOTIDE SEQUENCE [LARGE SCALE GENOMIC DNA]</scope>
    <source>
        <strain evidence="1 2">MGP</strain>
    </source>
</reference>
<protein>
    <submittedName>
        <fullName evidence="1">Uncharacterized protein</fullName>
    </submittedName>
</protein>
<evidence type="ECO:0000313" key="2">
    <source>
        <dbReference type="Proteomes" id="UP000297597"/>
    </source>
</evidence>
<dbReference type="AlphaFoldDB" id="A0A4Y7RQ41"/>
<gene>
    <name evidence="1" type="ORF">Pmgp_01820</name>
</gene>
<keyword evidence="2" id="KW-1185">Reference proteome</keyword>
<name>A0A4Y7RQ41_9FIRM</name>
<evidence type="ECO:0000313" key="1">
    <source>
        <dbReference type="EMBL" id="TEB11124.1"/>
    </source>
</evidence>
<dbReference type="RefSeq" id="WP_134213671.1">
    <property type="nucleotide sequence ID" value="NZ_QFFZ01000017.1"/>
</dbReference>
<comment type="caution">
    <text evidence="1">The sequence shown here is derived from an EMBL/GenBank/DDBJ whole genome shotgun (WGS) entry which is preliminary data.</text>
</comment>
<organism evidence="1 2">
    <name type="scientific">Pelotomaculum propionicicum</name>
    <dbReference type="NCBI Taxonomy" id="258475"/>
    <lineage>
        <taxon>Bacteria</taxon>
        <taxon>Bacillati</taxon>
        <taxon>Bacillota</taxon>
        <taxon>Clostridia</taxon>
        <taxon>Eubacteriales</taxon>
        <taxon>Desulfotomaculaceae</taxon>
        <taxon>Pelotomaculum</taxon>
    </lineage>
</organism>
<proteinExistence type="predicted"/>